<comment type="similarity">
    <text evidence="1">Belongs to the LOR family.</text>
</comment>
<dbReference type="InterPro" id="IPR007612">
    <property type="entry name" value="LOR"/>
</dbReference>
<comment type="caution">
    <text evidence="2">The sequence shown here is derived from an EMBL/GenBank/DDBJ whole genome shotgun (WGS) entry which is preliminary data.</text>
</comment>
<dbReference type="PANTHER" id="PTHR31087">
    <property type="match status" value="1"/>
</dbReference>
<keyword evidence="3" id="KW-1185">Reference proteome</keyword>
<protein>
    <submittedName>
        <fullName evidence="2">Protein LURP-one-related 8-like protein</fullName>
    </submittedName>
</protein>
<dbReference type="PANTHER" id="PTHR31087:SF131">
    <property type="entry name" value="TRANSLATION INITIATION FACTOR 2B FAMILY PROTEIN, PUTATIVE, EXPRESSED-RELATED"/>
    <property type="match status" value="1"/>
</dbReference>
<dbReference type="EMBL" id="SWLB01000010">
    <property type="protein sequence ID" value="KAF3334053.1"/>
    <property type="molecule type" value="Genomic_DNA"/>
</dbReference>
<gene>
    <name evidence="2" type="ORF">FCM35_KLT01744</name>
</gene>
<proteinExistence type="inferred from homology"/>
<evidence type="ECO:0000313" key="2">
    <source>
        <dbReference type="EMBL" id="KAF3334053.1"/>
    </source>
</evidence>
<dbReference type="InterPro" id="IPR038595">
    <property type="entry name" value="LOR_sf"/>
</dbReference>
<accession>A0A833R6F6</accession>
<dbReference type="OrthoDB" id="748129at2759"/>
<dbReference type="SUPFAM" id="SSF54518">
    <property type="entry name" value="Tubby C-terminal domain-like"/>
    <property type="match status" value="1"/>
</dbReference>
<name>A0A833R6F6_9POAL</name>
<dbReference type="AlphaFoldDB" id="A0A833R6F6"/>
<dbReference type="InterPro" id="IPR025659">
    <property type="entry name" value="Tubby-like_C"/>
</dbReference>
<dbReference type="Gene3D" id="2.40.160.200">
    <property type="entry name" value="LURP1-related"/>
    <property type="match status" value="1"/>
</dbReference>
<reference evidence="2" key="1">
    <citation type="submission" date="2020-01" db="EMBL/GenBank/DDBJ databases">
        <title>Genome sequence of Kobresia littledalei, the first chromosome-level genome in the family Cyperaceae.</title>
        <authorList>
            <person name="Qu G."/>
        </authorList>
    </citation>
    <scope>NUCLEOTIDE SEQUENCE</scope>
    <source>
        <strain evidence="2">C.B.Clarke</strain>
        <tissue evidence="2">Leaf</tissue>
    </source>
</reference>
<evidence type="ECO:0000313" key="3">
    <source>
        <dbReference type="Proteomes" id="UP000623129"/>
    </source>
</evidence>
<dbReference type="Proteomes" id="UP000623129">
    <property type="component" value="Unassembled WGS sequence"/>
</dbReference>
<organism evidence="2 3">
    <name type="scientific">Carex littledalei</name>
    <dbReference type="NCBI Taxonomy" id="544730"/>
    <lineage>
        <taxon>Eukaryota</taxon>
        <taxon>Viridiplantae</taxon>
        <taxon>Streptophyta</taxon>
        <taxon>Embryophyta</taxon>
        <taxon>Tracheophyta</taxon>
        <taxon>Spermatophyta</taxon>
        <taxon>Magnoliopsida</taxon>
        <taxon>Liliopsida</taxon>
        <taxon>Poales</taxon>
        <taxon>Cyperaceae</taxon>
        <taxon>Cyperoideae</taxon>
        <taxon>Cariceae</taxon>
        <taxon>Carex</taxon>
        <taxon>Carex subgen. Euthyceras</taxon>
    </lineage>
</organism>
<sequence>MTKVYPNLNQDIIQSEEEEFNCGKGGGEAEVVLTVWRKSLLFNGHGFTVFDPKGNLLFRVDNYASESRGEIVLMDANGKPLLTIKRKRLSLSEHWLVYTGECTTGQPLFSVRKNIAPLHKKHLLEITTTGHASRLHVKGSYTRRCCSVLDDTCREVATVKCKELPSGSGAAFGRDVFRLVVEPGFDPARAMAIVILLDQIFKR</sequence>
<dbReference type="Pfam" id="PF04525">
    <property type="entry name" value="LOR"/>
    <property type="match status" value="1"/>
</dbReference>
<evidence type="ECO:0000256" key="1">
    <source>
        <dbReference type="ARBA" id="ARBA00005437"/>
    </source>
</evidence>